<dbReference type="Proteomes" id="UP000769528">
    <property type="component" value="Unassembled WGS sequence"/>
</dbReference>
<proteinExistence type="predicted"/>
<accession>A0A9P8PQJ7</accession>
<dbReference type="EMBL" id="JAEUBF010000666">
    <property type="protein sequence ID" value="KAH3676252.1"/>
    <property type="molecule type" value="Genomic_DNA"/>
</dbReference>
<evidence type="ECO:0000313" key="1">
    <source>
        <dbReference type="EMBL" id="KAH3676252.1"/>
    </source>
</evidence>
<sequence length="243" mass="28175">MLKRVTNIAPPPLKKIKVTRFEDLSPEDQQQETQSIIKKSQLIARTKAFPNWFRWLKLLLIKIDAEAILPDNEETPSRIIDELFVKVFQHCIRIPEFKIPQGANSTRILELLKRFSRDESMPPEETIIQIQRMKLITGIAVDAEQAKQFCVTIEGSINHYISQCQDEGLKIDEQDMIILFVKSLSFTSPYRNFVPIALRVWSENKSLASTMEIIHLILEDFIKWVNINNGLRAPPIEFVEPAY</sequence>
<reference evidence="1" key="1">
    <citation type="journal article" date="2021" name="Open Biol.">
        <title>Shared evolutionary footprints suggest mitochondrial oxidative damage underlies multiple complex I losses in fungi.</title>
        <authorList>
            <person name="Schikora-Tamarit M.A."/>
            <person name="Marcet-Houben M."/>
            <person name="Nosek J."/>
            <person name="Gabaldon T."/>
        </authorList>
    </citation>
    <scope>NUCLEOTIDE SEQUENCE</scope>
    <source>
        <strain evidence="1">CBS6341</strain>
    </source>
</reference>
<keyword evidence="2" id="KW-1185">Reference proteome</keyword>
<gene>
    <name evidence="1" type="ORF">WICMUC_002129</name>
</gene>
<dbReference type="AlphaFoldDB" id="A0A9P8PQJ7"/>
<reference evidence="1" key="2">
    <citation type="submission" date="2021-01" db="EMBL/GenBank/DDBJ databases">
        <authorList>
            <person name="Schikora-Tamarit M.A."/>
        </authorList>
    </citation>
    <scope>NUCLEOTIDE SEQUENCE</scope>
    <source>
        <strain evidence="1">CBS6341</strain>
    </source>
</reference>
<comment type="caution">
    <text evidence="1">The sequence shown here is derived from an EMBL/GenBank/DDBJ whole genome shotgun (WGS) entry which is preliminary data.</text>
</comment>
<evidence type="ECO:0000313" key="2">
    <source>
        <dbReference type="Proteomes" id="UP000769528"/>
    </source>
</evidence>
<organism evidence="1 2">
    <name type="scientific">Wickerhamomyces mucosus</name>
    <dbReference type="NCBI Taxonomy" id="1378264"/>
    <lineage>
        <taxon>Eukaryota</taxon>
        <taxon>Fungi</taxon>
        <taxon>Dikarya</taxon>
        <taxon>Ascomycota</taxon>
        <taxon>Saccharomycotina</taxon>
        <taxon>Saccharomycetes</taxon>
        <taxon>Phaffomycetales</taxon>
        <taxon>Wickerhamomycetaceae</taxon>
        <taxon>Wickerhamomyces</taxon>
    </lineage>
</organism>
<protein>
    <submittedName>
        <fullName evidence="1">Uncharacterized protein</fullName>
    </submittedName>
</protein>
<name>A0A9P8PQJ7_9ASCO</name>